<proteinExistence type="predicted"/>
<accession>A0A9P5PJ23</accession>
<dbReference type="AlphaFoldDB" id="A0A9P5PJ23"/>
<name>A0A9P5PJ23_9AGAR</name>
<keyword evidence="2" id="KW-1185">Reference proteome</keyword>
<protein>
    <submittedName>
        <fullName evidence="1">Uncharacterized protein</fullName>
    </submittedName>
</protein>
<sequence>MITTFTLRGLPCFDFDLIAALQLMPSISYLEIDDSDDMDYLQSPITSRLMSSLQHQSTSLPLVPKLHSLRLISKRREPLDDLTFISMVESRWFKPGSELAAAMFSMGKACIRSVVLTFSWREVDAEVYQPLRNLDAEGLRVVVTGTNGVKV</sequence>
<dbReference type="EMBL" id="JADNRY010000088">
    <property type="protein sequence ID" value="KAF9066396.1"/>
    <property type="molecule type" value="Genomic_DNA"/>
</dbReference>
<comment type="caution">
    <text evidence="1">The sequence shown here is derived from an EMBL/GenBank/DDBJ whole genome shotgun (WGS) entry which is preliminary data.</text>
</comment>
<dbReference type="Proteomes" id="UP000772434">
    <property type="component" value="Unassembled WGS sequence"/>
</dbReference>
<evidence type="ECO:0000313" key="1">
    <source>
        <dbReference type="EMBL" id="KAF9066396.1"/>
    </source>
</evidence>
<organism evidence="1 2">
    <name type="scientific">Rhodocollybia butyracea</name>
    <dbReference type="NCBI Taxonomy" id="206335"/>
    <lineage>
        <taxon>Eukaryota</taxon>
        <taxon>Fungi</taxon>
        <taxon>Dikarya</taxon>
        <taxon>Basidiomycota</taxon>
        <taxon>Agaricomycotina</taxon>
        <taxon>Agaricomycetes</taxon>
        <taxon>Agaricomycetidae</taxon>
        <taxon>Agaricales</taxon>
        <taxon>Marasmiineae</taxon>
        <taxon>Omphalotaceae</taxon>
        <taxon>Rhodocollybia</taxon>
    </lineage>
</organism>
<evidence type="ECO:0000313" key="2">
    <source>
        <dbReference type="Proteomes" id="UP000772434"/>
    </source>
</evidence>
<gene>
    <name evidence="1" type="ORF">BDP27DRAFT_1544420</name>
</gene>
<reference evidence="1" key="1">
    <citation type="submission" date="2020-11" db="EMBL/GenBank/DDBJ databases">
        <authorList>
            <consortium name="DOE Joint Genome Institute"/>
            <person name="Ahrendt S."/>
            <person name="Riley R."/>
            <person name="Andreopoulos W."/>
            <person name="Labutti K."/>
            <person name="Pangilinan J."/>
            <person name="Ruiz-Duenas F.J."/>
            <person name="Barrasa J.M."/>
            <person name="Sanchez-Garcia M."/>
            <person name="Camarero S."/>
            <person name="Miyauchi S."/>
            <person name="Serrano A."/>
            <person name="Linde D."/>
            <person name="Babiker R."/>
            <person name="Drula E."/>
            <person name="Ayuso-Fernandez I."/>
            <person name="Pacheco R."/>
            <person name="Padilla G."/>
            <person name="Ferreira P."/>
            <person name="Barriuso J."/>
            <person name="Kellner H."/>
            <person name="Castanera R."/>
            <person name="Alfaro M."/>
            <person name="Ramirez L."/>
            <person name="Pisabarro A.G."/>
            <person name="Kuo A."/>
            <person name="Tritt A."/>
            <person name="Lipzen A."/>
            <person name="He G."/>
            <person name="Yan M."/>
            <person name="Ng V."/>
            <person name="Cullen D."/>
            <person name="Martin F."/>
            <person name="Rosso M.-N."/>
            <person name="Henrissat B."/>
            <person name="Hibbett D."/>
            <person name="Martinez A.T."/>
            <person name="Grigoriev I.V."/>
        </authorList>
    </citation>
    <scope>NUCLEOTIDE SEQUENCE</scope>
    <source>
        <strain evidence="1">AH 40177</strain>
    </source>
</reference>
<dbReference type="OrthoDB" id="3266451at2759"/>